<evidence type="ECO:0000256" key="1">
    <source>
        <dbReference type="SAM" id="MobiDB-lite"/>
    </source>
</evidence>
<organism evidence="2">
    <name type="scientific">Cryptomonas curvata</name>
    <dbReference type="NCBI Taxonomy" id="233186"/>
    <lineage>
        <taxon>Eukaryota</taxon>
        <taxon>Cryptophyceae</taxon>
        <taxon>Cryptomonadales</taxon>
        <taxon>Cryptomonadaceae</taxon>
        <taxon>Cryptomonas</taxon>
    </lineage>
</organism>
<proteinExistence type="predicted"/>
<gene>
    <name evidence="2" type="ORF">CCUR1050_LOCUS12597</name>
</gene>
<sequence length="174" mass="18041">MLSSLGWCPPRTASAPHRSVATEAAVWIALLAASELFYAGLRGAETLRRGTKALFMFPSPAHMLPPARRRRHDPSEPDATVPRDGTFASTAAGGGDAAAALLCNPAPQAQAWAALAPSQLLLLILFPPLGRRRRSGGGAPPPKPRAIYEVMPAPAAGAGAEGAARAPRQPGTTR</sequence>
<feature type="compositionally biased region" description="Low complexity" evidence="1">
    <location>
        <begin position="152"/>
        <end position="174"/>
    </location>
</feature>
<dbReference type="EMBL" id="HBEZ01022762">
    <property type="protein sequence ID" value="CAD8634916.1"/>
    <property type="molecule type" value="Transcribed_RNA"/>
</dbReference>
<name>A0A7S0QJX0_9CRYP</name>
<accession>A0A7S0QJX0</accession>
<dbReference type="AlphaFoldDB" id="A0A7S0QJX0"/>
<feature type="region of interest" description="Disordered" evidence="1">
    <location>
        <begin position="133"/>
        <end position="174"/>
    </location>
</feature>
<evidence type="ECO:0000313" key="2">
    <source>
        <dbReference type="EMBL" id="CAD8634916.1"/>
    </source>
</evidence>
<reference evidence="2" key="1">
    <citation type="submission" date="2021-01" db="EMBL/GenBank/DDBJ databases">
        <authorList>
            <person name="Corre E."/>
            <person name="Pelletier E."/>
            <person name="Niang G."/>
            <person name="Scheremetjew M."/>
            <person name="Finn R."/>
            <person name="Kale V."/>
            <person name="Holt S."/>
            <person name="Cochrane G."/>
            <person name="Meng A."/>
            <person name="Brown T."/>
            <person name="Cohen L."/>
        </authorList>
    </citation>
    <scope>NUCLEOTIDE SEQUENCE</scope>
    <source>
        <strain evidence="2">CCAP979/52</strain>
    </source>
</reference>
<protein>
    <submittedName>
        <fullName evidence="2">Uncharacterized protein</fullName>
    </submittedName>
</protein>